<keyword evidence="2" id="KW-1185">Reference proteome</keyword>
<name>A0ABV8CPX7_9GAMM</name>
<evidence type="ECO:0000313" key="2">
    <source>
        <dbReference type="Proteomes" id="UP001595692"/>
    </source>
</evidence>
<dbReference type="InterPro" id="IPR009491">
    <property type="entry name" value="DUF1107"/>
</dbReference>
<organism evidence="1 2">
    <name type="scientific">Pseudaeromonas sharmana</name>
    <dbReference type="NCBI Taxonomy" id="328412"/>
    <lineage>
        <taxon>Bacteria</taxon>
        <taxon>Pseudomonadati</taxon>
        <taxon>Pseudomonadota</taxon>
        <taxon>Gammaproteobacteria</taxon>
        <taxon>Aeromonadales</taxon>
        <taxon>Aeromonadaceae</taxon>
        <taxon>Pseudaeromonas</taxon>
    </lineage>
</organism>
<evidence type="ECO:0000313" key="1">
    <source>
        <dbReference type="EMBL" id="MFC3914250.1"/>
    </source>
</evidence>
<accession>A0ABV8CPX7</accession>
<sequence>MRIFKKYLPLMIAKYVKTFFKGRLYIHGRGGYEFEGGQLKLPKQADMLHKTTVSEVNSTISQLSKAA</sequence>
<dbReference type="RefSeq" id="WP_377152924.1">
    <property type="nucleotide sequence ID" value="NZ_JBHSAF010000014.1"/>
</dbReference>
<dbReference type="EMBL" id="JBHSAF010000014">
    <property type="protein sequence ID" value="MFC3914250.1"/>
    <property type="molecule type" value="Genomic_DNA"/>
</dbReference>
<gene>
    <name evidence="1" type="ORF">ACFOSS_12320</name>
</gene>
<dbReference type="Proteomes" id="UP001595692">
    <property type="component" value="Unassembled WGS sequence"/>
</dbReference>
<dbReference type="Gene3D" id="3.30.1910.10">
    <property type="entry name" value="so0334 like domain"/>
    <property type="match status" value="1"/>
</dbReference>
<comment type="caution">
    <text evidence="1">The sequence shown here is derived from an EMBL/GenBank/DDBJ whole genome shotgun (WGS) entry which is preliminary data.</text>
</comment>
<dbReference type="Pfam" id="PF06526">
    <property type="entry name" value="DUF1107"/>
    <property type="match status" value="1"/>
</dbReference>
<protein>
    <submittedName>
        <fullName evidence="1">DUF1107 domain-containing protein</fullName>
    </submittedName>
</protein>
<proteinExistence type="predicted"/>
<reference evidence="2" key="1">
    <citation type="journal article" date="2019" name="Int. J. Syst. Evol. Microbiol.">
        <title>The Global Catalogue of Microorganisms (GCM) 10K type strain sequencing project: providing services to taxonomists for standard genome sequencing and annotation.</title>
        <authorList>
            <consortium name="The Broad Institute Genomics Platform"/>
            <consortium name="The Broad Institute Genome Sequencing Center for Infectious Disease"/>
            <person name="Wu L."/>
            <person name="Ma J."/>
        </authorList>
    </citation>
    <scope>NUCLEOTIDE SEQUENCE [LARGE SCALE GENOMIC DNA]</scope>
    <source>
        <strain evidence="2">CCUG 54939</strain>
    </source>
</reference>